<dbReference type="InterPro" id="IPR008136">
    <property type="entry name" value="CinA_C"/>
</dbReference>
<name>A0A382MJI8_9ZZZZ</name>
<accession>A0A382MJI8</accession>
<evidence type="ECO:0000259" key="1">
    <source>
        <dbReference type="Pfam" id="PF02464"/>
    </source>
</evidence>
<evidence type="ECO:0000313" key="2">
    <source>
        <dbReference type="EMBL" id="SVC47582.1"/>
    </source>
</evidence>
<dbReference type="NCBIfam" id="TIGR00199">
    <property type="entry name" value="PncC_domain"/>
    <property type="match status" value="1"/>
</dbReference>
<protein>
    <recommendedName>
        <fullName evidence="1">CinA C-terminal domain-containing protein</fullName>
    </recommendedName>
</protein>
<feature type="domain" description="CinA C-terminal" evidence="1">
    <location>
        <begin position="6"/>
        <end position="157"/>
    </location>
</feature>
<gene>
    <name evidence="2" type="ORF">METZ01_LOCUS300436</name>
</gene>
<dbReference type="SUPFAM" id="SSF142433">
    <property type="entry name" value="CinA-like"/>
    <property type="match status" value="1"/>
</dbReference>
<sequence>MPDLTSTAESVAALLKETGQSLAVSESSCGGLLSACLVSIPGASDYYRGGAVVYTRSAQQGLLQVPDSAMTDIRASSEPYALLNARTVRQSLDTTWALSETGASGPTGNRYGDSAGHACIAVSGPVERAITVETGDDNREANMWAFAKAAFDLLEQCVKEYQ</sequence>
<dbReference type="AlphaFoldDB" id="A0A382MJI8"/>
<dbReference type="Gene3D" id="3.90.950.20">
    <property type="entry name" value="CinA-like"/>
    <property type="match status" value="1"/>
</dbReference>
<dbReference type="Pfam" id="PF02464">
    <property type="entry name" value="CinA"/>
    <property type="match status" value="1"/>
</dbReference>
<dbReference type="InterPro" id="IPR036653">
    <property type="entry name" value="CinA-like_C"/>
</dbReference>
<reference evidence="2" key="1">
    <citation type="submission" date="2018-05" db="EMBL/GenBank/DDBJ databases">
        <authorList>
            <person name="Lanie J.A."/>
            <person name="Ng W.-L."/>
            <person name="Kazmierczak K.M."/>
            <person name="Andrzejewski T.M."/>
            <person name="Davidsen T.M."/>
            <person name="Wayne K.J."/>
            <person name="Tettelin H."/>
            <person name="Glass J.I."/>
            <person name="Rusch D."/>
            <person name="Podicherti R."/>
            <person name="Tsui H.-C.T."/>
            <person name="Winkler M.E."/>
        </authorList>
    </citation>
    <scope>NUCLEOTIDE SEQUENCE</scope>
</reference>
<dbReference type="EMBL" id="UINC01093283">
    <property type="protein sequence ID" value="SVC47582.1"/>
    <property type="molecule type" value="Genomic_DNA"/>
</dbReference>
<proteinExistence type="predicted"/>
<organism evidence="2">
    <name type="scientific">marine metagenome</name>
    <dbReference type="NCBI Taxonomy" id="408172"/>
    <lineage>
        <taxon>unclassified sequences</taxon>
        <taxon>metagenomes</taxon>
        <taxon>ecological metagenomes</taxon>
    </lineage>
</organism>